<proteinExistence type="predicted"/>
<gene>
    <name evidence="1" type="ORF">AND_009507</name>
</gene>
<name>W5J831_ANODA</name>
<reference evidence="1" key="2">
    <citation type="submission" date="2010-05" db="EMBL/GenBank/DDBJ databases">
        <authorList>
            <person name="Almeida L.G."/>
            <person name="Nicolas M.F."/>
            <person name="Souza R.C."/>
            <person name="Vasconcelos A.T.R."/>
        </authorList>
    </citation>
    <scope>NUCLEOTIDE SEQUENCE</scope>
</reference>
<accession>W5J831</accession>
<dbReference type="Proteomes" id="UP000000673">
    <property type="component" value="Unassembled WGS sequence"/>
</dbReference>
<dbReference type="HOGENOM" id="CLU_2544447_0_0_1"/>
<keyword evidence="3" id="KW-1185">Reference proteome</keyword>
<reference evidence="1" key="3">
    <citation type="journal article" date="2013" name="Nucleic Acids Res.">
        <title>The genome of Anopheles darlingi, the main neotropical malaria vector.</title>
        <authorList>
            <person name="Marinotti O."/>
            <person name="Cerqueira G.C."/>
            <person name="de Almeida L.G."/>
            <person name="Ferro M.I."/>
            <person name="Loreto E.L."/>
            <person name="Zaha A."/>
            <person name="Teixeira S.M."/>
            <person name="Wespiser A.R."/>
            <person name="Almeida E Silva A."/>
            <person name="Schlindwein A.D."/>
            <person name="Pacheco A.C."/>
            <person name="Silva A.L."/>
            <person name="Graveley B.R."/>
            <person name="Walenz B.P."/>
            <person name="Lima Bde A."/>
            <person name="Ribeiro C.A."/>
            <person name="Nunes-Silva C.G."/>
            <person name="de Carvalho C.R."/>
            <person name="Soares C.M."/>
            <person name="de Menezes C.B."/>
            <person name="Matiolli C."/>
            <person name="Caffrey D."/>
            <person name="Araujo D.A."/>
            <person name="de Oliveira D.M."/>
            <person name="Golenbock D."/>
            <person name="Grisard E.C."/>
            <person name="Fantinatti-Garboggini F."/>
            <person name="de Carvalho F.M."/>
            <person name="Barcellos F.G."/>
            <person name="Prosdocimi F."/>
            <person name="May G."/>
            <person name="Azevedo Junior G.M."/>
            <person name="Guimaraes G.M."/>
            <person name="Goldman G.H."/>
            <person name="Padilha I.Q."/>
            <person name="Batista Jda S."/>
            <person name="Ferro J.A."/>
            <person name="Ribeiro J.M."/>
            <person name="Fietto J.L."/>
            <person name="Dabbas K.M."/>
            <person name="Cerdeira L."/>
            <person name="Agnez-Lima L.F."/>
            <person name="Brocchi M."/>
            <person name="de Carvalho M.O."/>
            <person name="Teixeira Mde M."/>
            <person name="Diniz Maia Mde M."/>
            <person name="Goldman M.H."/>
            <person name="Cruz Schneider M.P."/>
            <person name="Felipe M.S."/>
            <person name="Hungria M."/>
            <person name="Nicolas M.F."/>
            <person name="Pereira M."/>
            <person name="Montes M.A."/>
            <person name="Cantao M.E."/>
            <person name="Vincentz M."/>
            <person name="Rafael M.S."/>
            <person name="Silverman N."/>
            <person name="Stoco P.H."/>
            <person name="Souza R.C."/>
            <person name="Vicentini R."/>
            <person name="Gazzinelli R.T."/>
            <person name="Neves Rde O."/>
            <person name="Silva R."/>
            <person name="Astolfi-Filho S."/>
            <person name="Maciel T.E."/>
            <person name="Urmenyi T.P."/>
            <person name="Tadei W.P."/>
            <person name="Camargo E.P."/>
            <person name="de Vasconcelos A.T."/>
        </authorList>
    </citation>
    <scope>NUCLEOTIDE SEQUENCE</scope>
</reference>
<dbReference type="VEuPathDB" id="VectorBase:ADAC009507"/>
<dbReference type="EMBL" id="ADMH02002110">
    <property type="protein sequence ID" value="ETN58939.1"/>
    <property type="molecule type" value="Genomic_DNA"/>
</dbReference>
<evidence type="ECO:0000313" key="3">
    <source>
        <dbReference type="Proteomes" id="UP000000673"/>
    </source>
</evidence>
<sequence>MRLLKPKTKTQRQPGGVRYLCLKRWFCSNWKMRDLGRNVLYVVLLHTRSRQPPTVTTKSPTHINNRRNLVWHNYIEPERSKPR</sequence>
<evidence type="ECO:0000313" key="1">
    <source>
        <dbReference type="EMBL" id="ETN58939.1"/>
    </source>
</evidence>
<dbReference type="AlphaFoldDB" id="W5J831"/>
<reference evidence="1 3" key="1">
    <citation type="journal article" date="2010" name="BMC Genomics">
        <title>Combination of measures distinguishes pre-miRNAs from other stem-loops in the genome of the newly sequenced Anopheles darlingi.</title>
        <authorList>
            <person name="Mendes N.D."/>
            <person name="Freitas A.T."/>
            <person name="Vasconcelos A.T."/>
            <person name="Sagot M.F."/>
        </authorList>
    </citation>
    <scope>NUCLEOTIDE SEQUENCE</scope>
</reference>
<dbReference type="EnsemblMetazoa" id="ADAC009507-RA">
    <property type="protein sequence ID" value="ADAC009507-PA"/>
    <property type="gene ID" value="ADAC009507"/>
</dbReference>
<organism evidence="1">
    <name type="scientific">Anopheles darlingi</name>
    <name type="common">Mosquito</name>
    <dbReference type="NCBI Taxonomy" id="43151"/>
    <lineage>
        <taxon>Eukaryota</taxon>
        <taxon>Metazoa</taxon>
        <taxon>Ecdysozoa</taxon>
        <taxon>Arthropoda</taxon>
        <taxon>Hexapoda</taxon>
        <taxon>Insecta</taxon>
        <taxon>Pterygota</taxon>
        <taxon>Neoptera</taxon>
        <taxon>Endopterygota</taxon>
        <taxon>Diptera</taxon>
        <taxon>Nematocera</taxon>
        <taxon>Culicoidea</taxon>
        <taxon>Culicidae</taxon>
        <taxon>Anophelinae</taxon>
        <taxon>Anopheles</taxon>
    </lineage>
</organism>
<reference evidence="2" key="4">
    <citation type="submission" date="2015-06" db="UniProtKB">
        <authorList>
            <consortium name="EnsemblMetazoa"/>
        </authorList>
    </citation>
    <scope>IDENTIFICATION</scope>
</reference>
<evidence type="ECO:0000313" key="2">
    <source>
        <dbReference type="EnsemblMetazoa" id="ADAC009507-PA"/>
    </source>
</evidence>
<protein>
    <submittedName>
        <fullName evidence="1 2">Uncharacterized protein</fullName>
    </submittedName>
</protein>